<feature type="region of interest" description="Disordered" evidence="3">
    <location>
        <begin position="1"/>
        <end position="29"/>
    </location>
</feature>
<dbReference type="PANTHER" id="PTHR43861">
    <property type="entry name" value="TRANS-ACONITATE 2-METHYLTRANSFERASE-RELATED"/>
    <property type="match status" value="1"/>
</dbReference>
<proteinExistence type="predicted"/>
<protein>
    <submittedName>
        <fullName evidence="5">Ubiquinone/menaquinone biosynthesis C-methylase UbiE</fullName>
    </submittedName>
</protein>
<gene>
    <name evidence="5" type="ORF">HEB94_006531</name>
</gene>
<dbReference type="AlphaFoldDB" id="A0A927N2C8"/>
<comment type="caution">
    <text evidence="5">The sequence shown here is derived from an EMBL/GenBank/DDBJ whole genome shotgun (WGS) entry which is preliminary data.</text>
</comment>
<dbReference type="Gene3D" id="3.40.50.150">
    <property type="entry name" value="Vaccinia Virus protein VP39"/>
    <property type="match status" value="1"/>
</dbReference>
<organism evidence="5 6">
    <name type="scientific">Actinopolymorpha pittospori</name>
    <dbReference type="NCBI Taxonomy" id="648752"/>
    <lineage>
        <taxon>Bacteria</taxon>
        <taxon>Bacillati</taxon>
        <taxon>Actinomycetota</taxon>
        <taxon>Actinomycetes</taxon>
        <taxon>Propionibacteriales</taxon>
        <taxon>Actinopolymorphaceae</taxon>
        <taxon>Actinopolymorpha</taxon>
    </lineage>
</organism>
<keyword evidence="1" id="KW-0489">Methyltransferase</keyword>
<name>A0A927N2C8_9ACTN</name>
<evidence type="ECO:0000256" key="2">
    <source>
        <dbReference type="ARBA" id="ARBA00022679"/>
    </source>
</evidence>
<evidence type="ECO:0000313" key="6">
    <source>
        <dbReference type="Proteomes" id="UP000638648"/>
    </source>
</evidence>
<reference evidence="5" key="1">
    <citation type="submission" date="2020-10" db="EMBL/GenBank/DDBJ databases">
        <title>Sequencing the genomes of 1000 actinobacteria strains.</title>
        <authorList>
            <person name="Klenk H.-P."/>
        </authorList>
    </citation>
    <scope>NUCLEOTIDE SEQUENCE</scope>
    <source>
        <strain evidence="5">DSM 45354</strain>
    </source>
</reference>
<dbReference type="GO" id="GO:0008168">
    <property type="term" value="F:methyltransferase activity"/>
    <property type="evidence" value="ECO:0007669"/>
    <property type="project" value="UniProtKB-KW"/>
</dbReference>
<dbReference type="Proteomes" id="UP000638648">
    <property type="component" value="Unassembled WGS sequence"/>
</dbReference>
<dbReference type="InterPro" id="IPR041698">
    <property type="entry name" value="Methyltransf_25"/>
</dbReference>
<dbReference type="GO" id="GO:0032259">
    <property type="term" value="P:methylation"/>
    <property type="evidence" value="ECO:0007669"/>
    <property type="project" value="UniProtKB-KW"/>
</dbReference>
<accession>A0A927N2C8</accession>
<evidence type="ECO:0000313" key="5">
    <source>
        <dbReference type="EMBL" id="MBE1609683.1"/>
    </source>
</evidence>
<evidence type="ECO:0000256" key="3">
    <source>
        <dbReference type="SAM" id="MobiDB-lite"/>
    </source>
</evidence>
<dbReference type="CDD" id="cd02440">
    <property type="entry name" value="AdoMet_MTases"/>
    <property type="match status" value="1"/>
</dbReference>
<dbReference type="PANTHER" id="PTHR43861:SF1">
    <property type="entry name" value="TRANS-ACONITATE 2-METHYLTRANSFERASE"/>
    <property type="match status" value="1"/>
</dbReference>
<dbReference type="Pfam" id="PF13649">
    <property type="entry name" value="Methyltransf_25"/>
    <property type="match status" value="1"/>
</dbReference>
<evidence type="ECO:0000256" key="1">
    <source>
        <dbReference type="ARBA" id="ARBA00022603"/>
    </source>
</evidence>
<dbReference type="EMBL" id="JADBEM010000001">
    <property type="protein sequence ID" value="MBE1609683.1"/>
    <property type="molecule type" value="Genomic_DNA"/>
</dbReference>
<dbReference type="RefSeq" id="WP_192753221.1">
    <property type="nucleotide sequence ID" value="NZ_BAABJL010000163.1"/>
</dbReference>
<sequence>MTTDPTSADTGPPEDAPSGGATNARDARRSAQALAFDRIGARYDEAFPHKQEQLAAGEWLAARLEPGSRVLDVGCGTGMPTARQLVDAGLRVTGIDISAGMLDLARAAVPEASFHQADVMDLDETWGHFDGVVAFFSLLMLPRRQIMAALRLLHGLLTPAGLLMLAMVEADLDDVELPFLGSPVRLTGYPHDQLRAVVEATGFEVVEQRHRTYAPEHEDTPAETQQFLYCRRGTQAAPNRSSIT</sequence>
<keyword evidence="5" id="KW-0830">Ubiquinone</keyword>
<dbReference type="SUPFAM" id="SSF53335">
    <property type="entry name" value="S-adenosyl-L-methionine-dependent methyltransferases"/>
    <property type="match status" value="1"/>
</dbReference>
<evidence type="ECO:0000259" key="4">
    <source>
        <dbReference type="Pfam" id="PF13649"/>
    </source>
</evidence>
<keyword evidence="2" id="KW-0808">Transferase</keyword>
<dbReference type="InterPro" id="IPR029063">
    <property type="entry name" value="SAM-dependent_MTases_sf"/>
</dbReference>
<feature type="domain" description="Methyltransferase" evidence="4">
    <location>
        <begin position="70"/>
        <end position="161"/>
    </location>
</feature>
<keyword evidence="6" id="KW-1185">Reference proteome</keyword>